<dbReference type="OrthoDB" id="1588785at2759"/>
<feature type="transmembrane region" description="Helical" evidence="1">
    <location>
        <begin position="14"/>
        <end position="37"/>
    </location>
</feature>
<reference evidence="3" key="1">
    <citation type="journal article" date="2023" name="Proc. Natl. Acad. Sci. U.S.A.">
        <title>Genomic and structural basis for evolution of tropane alkaloid biosynthesis.</title>
        <authorList>
            <person name="Wanga Y.-J."/>
            <person name="Taina T."/>
            <person name="Yua J.-Y."/>
            <person name="Lia J."/>
            <person name="Xua B."/>
            <person name="Chenc J."/>
            <person name="D'Auriad J.C."/>
            <person name="Huanga J.-P."/>
            <person name="Huanga S.-X."/>
        </authorList>
    </citation>
    <scope>NUCLEOTIDE SEQUENCE [LARGE SCALE GENOMIC DNA]</scope>
    <source>
        <strain evidence="3">cv. KIB-2019</strain>
    </source>
</reference>
<accession>A0A9Q1MUA9</accession>
<keyword evidence="1" id="KW-0812">Transmembrane</keyword>
<dbReference type="Pfam" id="PF01190">
    <property type="entry name" value="Pollen_Ole_e_1"/>
    <property type="match status" value="1"/>
</dbReference>
<name>A0A9Q1MUA9_9SOLA</name>
<dbReference type="PANTHER" id="PTHR46995">
    <property type="entry name" value="OS09G0508200 PROTEIN"/>
    <property type="match status" value="1"/>
</dbReference>
<keyword evidence="1" id="KW-0472">Membrane</keyword>
<evidence type="ECO:0000313" key="3">
    <source>
        <dbReference type="Proteomes" id="UP001152561"/>
    </source>
</evidence>
<evidence type="ECO:0000256" key="1">
    <source>
        <dbReference type="SAM" id="Phobius"/>
    </source>
</evidence>
<organism evidence="2 3">
    <name type="scientific">Anisodus acutangulus</name>
    <dbReference type="NCBI Taxonomy" id="402998"/>
    <lineage>
        <taxon>Eukaryota</taxon>
        <taxon>Viridiplantae</taxon>
        <taxon>Streptophyta</taxon>
        <taxon>Embryophyta</taxon>
        <taxon>Tracheophyta</taxon>
        <taxon>Spermatophyta</taxon>
        <taxon>Magnoliopsida</taxon>
        <taxon>eudicotyledons</taxon>
        <taxon>Gunneridae</taxon>
        <taxon>Pentapetalae</taxon>
        <taxon>asterids</taxon>
        <taxon>lamiids</taxon>
        <taxon>Solanales</taxon>
        <taxon>Solanaceae</taxon>
        <taxon>Solanoideae</taxon>
        <taxon>Hyoscyameae</taxon>
        <taxon>Anisodus</taxon>
    </lineage>
</organism>
<dbReference type="AlphaFoldDB" id="A0A9Q1MUA9"/>
<keyword evidence="3" id="KW-1185">Reference proteome</keyword>
<comment type="caution">
    <text evidence="2">The sequence shown here is derived from an EMBL/GenBank/DDBJ whole genome shotgun (WGS) entry which is preliminary data.</text>
</comment>
<keyword evidence="1" id="KW-1133">Transmembrane helix</keyword>
<proteinExistence type="predicted"/>
<dbReference type="PANTHER" id="PTHR46995:SF4">
    <property type="entry name" value="POLLEN OLE E 1 ALLERGEN AND EXTENSIN FAMILY PROTEIN"/>
    <property type="match status" value="1"/>
</dbReference>
<dbReference type="EMBL" id="JAJAGQ010000003">
    <property type="protein sequence ID" value="KAJ8566886.1"/>
    <property type="molecule type" value="Genomic_DNA"/>
</dbReference>
<dbReference type="Proteomes" id="UP001152561">
    <property type="component" value="Unassembled WGS sequence"/>
</dbReference>
<evidence type="ECO:0000313" key="2">
    <source>
        <dbReference type="EMBL" id="KAJ8566886.1"/>
    </source>
</evidence>
<sequence>MICLFVNSGQFEFLFLPMSTSTTTLVLLVVSCCFLWLSLSSPLQVEAAAKVANPQITVMGMVYCDICSNNSFSRHSYFMPGVEVKIDCTFKAMATRTAELVTVSVNRTTNRYGVYRLEIPSVDGIECAAEKEVGTSCRASLIGSKSSSCNVPGSTRTTTDEITIKSKQANMCIYSLTALNFRPPKRNVALCGN</sequence>
<gene>
    <name evidence="2" type="ORF">K7X08_019094</name>
</gene>
<protein>
    <submittedName>
        <fullName evidence="2">Uncharacterized protein</fullName>
    </submittedName>
</protein>